<evidence type="ECO:0000313" key="3">
    <source>
        <dbReference type="EMBL" id="AXG11407.1"/>
    </source>
</evidence>
<reference evidence="2 5" key="2">
    <citation type="submission" date="2018-07" db="EMBL/GenBank/DDBJ databases">
        <title>Genome sequences of Haloplanus sp. CBA1113.</title>
        <authorList>
            <person name="Kim Y.B."/>
            <person name="Roh S.W."/>
        </authorList>
    </citation>
    <scope>NUCLEOTIDE SEQUENCE [LARGE SCALE GENOMIC DNA]</scope>
    <source>
        <strain evidence="2 5">CBA1113</strain>
    </source>
</reference>
<name>A0A345DYB4_9EURY</name>
<dbReference type="RefSeq" id="WP_114584093.1">
    <property type="nucleotide sequence ID" value="NZ_CP031148.1"/>
</dbReference>
<evidence type="ECO:0000256" key="1">
    <source>
        <dbReference type="SAM" id="MobiDB-lite"/>
    </source>
</evidence>
<dbReference type="PROSITE" id="PS51257">
    <property type="entry name" value="PROKAR_LIPOPROTEIN"/>
    <property type="match status" value="1"/>
</dbReference>
<proteinExistence type="predicted"/>
<reference evidence="3 4" key="1">
    <citation type="submission" date="2018-07" db="EMBL/GenBank/DDBJ databases">
        <title>Genome sequences of Haloplanus sp. CBA1112.</title>
        <authorList>
            <person name="Kim Y.B."/>
            <person name="Roh S.W."/>
        </authorList>
    </citation>
    <scope>NUCLEOTIDE SEQUENCE [LARGE SCALE GENOMIC DNA]</scope>
    <source>
        <strain evidence="3 4">CBA1112</strain>
    </source>
</reference>
<dbReference type="OrthoDB" id="275600at2157"/>
<dbReference type="KEGG" id="haq:DU484_16970"/>
<evidence type="ECO:0000313" key="2">
    <source>
        <dbReference type="EMBL" id="AXG04936.1"/>
    </source>
</evidence>
<evidence type="ECO:0000313" key="4">
    <source>
        <dbReference type="Proteomes" id="UP000252985"/>
    </source>
</evidence>
<dbReference type="Proteomes" id="UP000253273">
    <property type="component" value="Chromosome"/>
</dbReference>
<protein>
    <submittedName>
        <fullName evidence="2">Uncharacterized protein</fullName>
    </submittedName>
</protein>
<dbReference type="Proteomes" id="UP000252985">
    <property type="component" value="Chromosome"/>
</dbReference>
<evidence type="ECO:0000313" key="5">
    <source>
        <dbReference type="Proteomes" id="UP000253273"/>
    </source>
</evidence>
<feature type="region of interest" description="Disordered" evidence="1">
    <location>
        <begin position="141"/>
        <end position="160"/>
    </location>
</feature>
<accession>A0A345DYB4</accession>
<dbReference type="EMBL" id="CP031148">
    <property type="protein sequence ID" value="AXG11407.1"/>
    <property type="molecule type" value="Genomic_DNA"/>
</dbReference>
<dbReference type="GeneID" id="37288706"/>
<gene>
    <name evidence="3" type="ORF">DU484_16970</name>
    <name evidence="2" type="ORF">DU500_00015</name>
</gene>
<accession>A0A345EGT5</accession>
<dbReference type="KEGG" id="haj:DU500_00015"/>
<dbReference type="AlphaFoldDB" id="A0A345DYB4"/>
<keyword evidence="5" id="KW-1185">Reference proteome</keyword>
<organism evidence="2 5">
    <name type="scientific">Haloplanus rubicundus</name>
    <dbReference type="NCBI Taxonomy" id="1547898"/>
    <lineage>
        <taxon>Archaea</taxon>
        <taxon>Methanobacteriati</taxon>
        <taxon>Methanobacteriota</taxon>
        <taxon>Stenosarchaea group</taxon>
        <taxon>Halobacteria</taxon>
        <taxon>Halobacteriales</taxon>
        <taxon>Haloferacaceae</taxon>
        <taxon>Haloplanus</taxon>
    </lineage>
</organism>
<dbReference type="EMBL" id="CP031150">
    <property type="protein sequence ID" value="AXG04936.1"/>
    <property type="molecule type" value="Genomic_DNA"/>
</dbReference>
<sequence length="160" mass="17035">MNRRDALEGLAVAGSVALAGCASGRFGSGTVLGRVEIINSSFVSNRIRLMIERGDETLLDRRIELSALDAGDAGASVIVEPSWSARRAQYTVRALHVGDDGDRESSGREYTFTRDDYTTYYGDDHEDPGCVAAVVTVGSRSETENGPIGIGPTYVDTPCG</sequence>